<name>A0A1P8MRL2_9RHOB</name>
<keyword evidence="2" id="KW-1185">Reference proteome</keyword>
<dbReference type="AlphaFoldDB" id="A0A1P8MRL2"/>
<evidence type="ECO:0008006" key="3">
    <source>
        <dbReference type="Google" id="ProtNLM"/>
    </source>
</evidence>
<proteinExistence type="predicted"/>
<evidence type="ECO:0000313" key="2">
    <source>
        <dbReference type="Proteomes" id="UP000186336"/>
    </source>
</evidence>
<dbReference type="Proteomes" id="UP000186336">
    <property type="component" value="Chromosome"/>
</dbReference>
<evidence type="ECO:0000313" key="1">
    <source>
        <dbReference type="EMBL" id="APX10664.1"/>
    </source>
</evidence>
<accession>A0A1P8MRL2</accession>
<protein>
    <recommendedName>
        <fullName evidence="3">IS110 family transposase</fullName>
    </recommendedName>
</protein>
<gene>
    <name evidence="1" type="ORF">BWR18_02350</name>
</gene>
<dbReference type="KEGG" id="tom:BWR18_02350"/>
<reference evidence="1 2" key="1">
    <citation type="submission" date="2017-01" db="EMBL/GenBank/DDBJ databases">
        <title>Complete genome of Tateyamaria omphalii DOK1-4 isolated from seawater in Dokdo.</title>
        <authorList>
            <person name="Kim J.H."/>
            <person name="Chi W.-J."/>
        </authorList>
    </citation>
    <scope>NUCLEOTIDE SEQUENCE [LARGE SCALE GENOMIC DNA]</scope>
    <source>
        <strain evidence="1 2">DOK1-4</strain>
    </source>
</reference>
<organism evidence="1 2">
    <name type="scientific">Tateyamaria omphalii</name>
    <dbReference type="NCBI Taxonomy" id="299262"/>
    <lineage>
        <taxon>Bacteria</taxon>
        <taxon>Pseudomonadati</taxon>
        <taxon>Pseudomonadota</taxon>
        <taxon>Alphaproteobacteria</taxon>
        <taxon>Rhodobacterales</taxon>
        <taxon>Roseobacteraceae</taxon>
        <taxon>Tateyamaria</taxon>
    </lineage>
</organism>
<dbReference type="EMBL" id="CP019312">
    <property type="protein sequence ID" value="APX10664.1"/>
    <property type="molecule type" value="Genomic_DNA"/>
</dbReference>
<sequence>MMECVAGLDVAPRSCALRIVDARGAVAFQRALACDVCEITKRLARFPRPIILIGFEAGR</sequence>